<evidence type="ECO:0000313" key="1">
    <source>
        <dbReference type="EMBL" id="KKO20879.1"/>
    </source>
</evidence>
<proteinExistence type="predicted"/>
<gene>
    <name evidence="1" type="ORF">BROFUL_00395</name>
</gene>
<dbReference type="AlphaFoldDB" id="A0A0M2V2F0"/>
<accession>A0A0M2V2F0</accession>
<comment type="caution">
    <text evidence="1">The sequence shown here is derived from an EMBL/GenBank/DDBJ whole genome shotgun (WGS) entry which is preliminary data.</text>
</comment>
<organism evidence="1 2">
    <name type="scientific">Candidatus Brocadia fulgida</name>
    <dbReference type="NCBI Taxonomy" id="380242"/>
    <lineage>
        <taxon>Bacteria</taxon>
        <taxon>Pseudomonadati</taxon>
        <taxon>Planctomycetota</taxon>
        <taxon>Candidatus Brocadiia</taxon>
        <taxon>Candidatus Brocadiales</taxon>
        <taxon>Candidatus Brocadiaceae</taxon>
        <taxon>Candidatus Brocadia</taxon>
    </lineage>
</organism>
<evidence type="ECO:0000313" key="2">
    <source>
        <dbReference type="Proteomes" id="UP000034954"/>
    </source>
</evidence>
<keyword evidence="2" id="KW-1185">Reference proteome</keyword>
<dbReference type="EMBL" id="LAQJ01000052">
    <property type="protein sequence ID" value="KKO20879.1"/>
    <property type="molecule type" value="Genomic_DNA"/>
</dbReference>
<protein>
    <submittedName>
        <fullName evidence="1">Uncharacterized protein</fullName>
    </submittedName>
</protein>
<name>A0A0M2V2F0_9BACT</name>
<reference evidence="1 2" key="1">
    <citation type="journal article" date="2013" name="BMC Microbiol.">
        <title>Identification of the type II cytochrome c maturation pathway in anammox bacteria by comparative genomics.</title>
        <authorList>
            <person name="Ferousi C."/>
            <person name="Speth D.R."/>
            <person name="Reimann J."/>
            <person name="Op den Camp H.J."/>
            <person name="Allen J.W."/>
            <person name="Keltjens J.T."/>
            <person name="Jetten M.S."/>
        </authorList>
    </citation>
    <scope>NUCLEOTIDE SEQUENCE [LARGE SCALE GENOMIC DNA]</scope>
    <source>
        <strain evidence="1">RU1</strain>
    </source>
</reference>
<sequence length="95" mass="10399">MSARAGCSIEDMFDNRWFDFWDFPYLAFLGGNTFVRFTERDTASLAGLGFVGNGLRDLAWQGHDTGFARTTFLSARLSAGGTTFGNASFLKGVIP</sequence>
<dbReference type="Proteomes" id="UP000034954">
    <property type="component" value="Unassembled WGS sequence"/>
</dbReference>